<evidence type="ECO:0000313" key="2">
    <source>
        <dbReference type="Proteomes" id="UP000549765"/>
    </source>
</evidence>
<comment type="caution">
    <text evidence="1">The sequence shown here is derived from an EMBL/GenBank/DDBJ whole genome shotgun (WGS) entry which is preliminary data.</text>
</comment>
<evidence type="ECO:0000313" key="1">
    <source>
        <dbReference type="EMBL" id="NKZ24851.1"/>
    </source>
</evidence>
<accession>A0A7X6N2W3</accession>
<keyword evidence="2" id="KW-1185">Reference proteome</keyword>
<dbReference type="AlphaFoldDB" id="A0A7X6N2W3"/>
<protein>
    <submittedName>
        <fullName evidence="1">Uncharacterized protein</fullName>
    </submittedName>
</protein>
<dbReference type="RefSeq" id="WP_168722645.1">
    <property type="nucleotide sequence ID" value="NZ_JAAXPN010000010.1"/>
</dbReference>
<name>A0A7X6N2W3_9LACO</name>
<organism evidence="1 2">
    <name type="scientific">Periweissella fabalis</name>
    <dbReference type="NCBI Taxonomy" id="1070421"/>
    <lineage>
        <taxon>Bacteria</taxon>
        <taxon>Bacillati</taxon>
        <taxon>Bacillota</taxon>
        <taxon>Bacilli</taxon>
        <taxon>Lactobacillales</taxon>
        <taxon>Lactobacillaceae</taxon>
        <taxon>Periweissella</taxon>
    </lineage>
</organism>
<sequence>MKTPPYVCLYPNSGKNVNNRKPASVKIDFRVTNALIIELDKRHKIKQVDLAGGNICQPAVSRVLSGDSSALSFKTLLVFGKQYDMVGGLTHSVNPDVFAEVSKAYLNNNKRQFAEKLEQIKYKDLIDIIDKLLYHVYDMVLLNTKGKYQQVIEGQYQLGQFIAQSRYIRIELMYYNQLAIAYLNLNQITDLDRIFAHILALLKQYKERQEVDDELHYMHAMLGYETLQRHMRQHNQDKKLDILSQKMRIWYTSQSHHAGVIAGVSSLVSNLKNK</sequence>
<gene>
    <name evidence="1" type="ORF">HF964_08610</name>
</gene>
<dbReference type="Proteomes" id="UP000549765">
    <property type="component" value="Unassembled WGS sequence"/>
</dbReference>
<proteinExistence type="predicted"/>
<reference evidence="1 2" key="1">
    <citation type="submission" date="2020-04" db="EMBL/GenBank/DDBJ databases">
        <title>MicrobeNet Type strains.</title>
        <authorList>
            <person name="Nicholson A.C."/>
        </authorList>
    </citation>
    <scope>NUCLEOTIDE SEQUENCE [LARGE SCALE GENOMIC DNA]</scope>
    <source>
        <strain evidence="1 2">CCUG 61472</strain>
    </source>
</reference>
<dbReference type="EMBL" id="JAAXPN010000010">
    <property type="protein sequence ID" value="NKZ24851.1"/>
    <property type="molecule type" value="Genomic_DNA"/>
</dbReference>